<dbReference type="OrthoDB" id="46022at2157"/>
<protein>
    <recommendedName>
        <fullName evidence="6">CopG family transcriptional regulator</fullName>
    </recommendedName>
</protein>
<evidence type="ECO:0000313" key="3">
    <source>
        <dbReference type="EMBL" id="ALU30759.1"/>
    </source>
</evidence>
<name>A0A0U3H819_9CREN</name>
<sequence length="77" mass="8999">MDSSGYVTISAKVPRELKELMDKYGIKPGPVIRKALEEEVRRRAIQELEKELKDLKEKSQISDEDVARLIREDRESR</sequence>
<gene>
    <name evidence="2" type="ORF">ATY89_09065</name>
    <name evidence="3" type="ORF">ATZ20_00475</name>
</gene>
<dbReference type="Proteomes" id="UP000065473">
    <property type="component" value="Chromosome"/>
</dbReference>
<evidence type="ECO:0008006" key="6">
    <source>
        <dbReference type="Google" id="ProtNLM"/>
    </source>
</evidence>
<dbReference type="STRING" id="1435377.SUSAZ_08685"/>
<evidence type="ECO:0000313" key="4">
    <source>
        <dbReference type="Proteomes" id="UP000060043"/>
    </source>
</evidence>
<dbReference type="OMA" id="MSYETVS"/>
<feature type="coiled-coil region" evidence="1">
    <location>
        <begin position="38"/>
        <end position="72"/>
    </location>
</feature>
<evidence type="ECO:0000313" key="2">
    <source>
        <dbReference type="EMBL" id="ALU30069.1"/>
    </source>
</evidence>
<evidence type="ECO:0000313" key="5">
    <source>
        <dbReference type="Proteomes" id="UP000065473"/>
    </source>
</evidence>
<proteinExistence type="predicted"/>
<dbReference type="EMBL" id="CP013695">
    <property type="protein sequence ID" value="ALU30759.1"/>
    <property type="molecule type" value="Genomic_DNA"/>
</dbReference>
<dbReference type="RefSeq" id="WP_011278620.1">
    <property type="nucleotide sequence ID" value="NZ_BHWZ01000004.1"/>
</dbReference>
<reference evidence="4 5" key="1">
    <citation type="submission" date="2015-12" db="EMBL/GenBank/DDBJ databases">
        <title>A stable core within a dynamic pangenome in Sulfolobus acidocaldarius.</title>
        <authorList>
            <person name="Anderson R."/>
            <person name="Kouris A."/>
            <person name="Seward C."/>
            <person name="Campbell K."/>
            <person name="Whitaker R."/>
        </authorList>
    </citation>
    <scope>NUCLEOTIDE SEQUENCE [LARGE SCALE GENOMIC DNA]</scope>
    <source>
        <strain evidence="2 5">GG12-C01-09</strain>
        <strain evidence="3 4">NG05B_CO5_07</strain>
    </source>
</reference>
<organism evidence="3 4">
    <name type="scientific">Sulfolobus acidocaldarius</name>
    <dbReference type="NCBI Taxonomy" id="2285"/>
    <lineage>
        <taxon>Archaea</taxon>
        <taxon>Thermoproteota</taxon>
        <taxon>Thermoprotei</taxon>
        <taxon>Sulfolobales</taxon>
        <taxon>Sulfolobaceae</taxon>
        <taxon>Sulfolobus</taxon>
    </lineage>
</organism>
<keyword evidence="1" id="KW-0175">Coiled coil</keyword>
<dbReference type="GeneID" id="14552306"/>
<accession>A0A0U3H819</accession>
<dbReference type="PaxDb" id="1435377-SUSAZ_08685"/>
<evidence type="ECO:0000256" key="1">
    <source>
        <dbReference type="SAM" id="Coils"/>
    </source>
</evidence>
<dbReference type="SMR" id="A0A0U3H819"/>
<dbReference type="EMBL" id="CP013694">
    <property type="protein sequence ID" value="ALU30069.1"/>
    <property type="molecule type" value="Genomic_DNA"/>
</dbReference>
<dbReference type="Proteomes" id="UP000060043">
    <property type="component" value="Chromosome"/>
</dbReference>
<dbReference type="AlphaFoldDB" id="A0A0U3H819"/>